<comment type="subcellular location">
    <subcellularLocation>
        <location evidence="1">Cytoplasm</location>
        <location evidence="1">Cytoskeleton</location>
        <location evidence="1">Microtubule organizing center</location>
        <location evidence="1">Centrosome</location>
    </subcellularLocation>
</comment>
<evidence type="ECO:0000256" key="3">
    <source>
        <dbReference type="ARBA" id="ARBA00022490"/>
    </source>
</evidence>
<evidence type="ECO:0000256" key="8">
    <source>
        <dbReference type="SAM" id="MobiDB-lite"/>
    </source>
</evidence>
<dbReference type="KEGG" id="mcal:110286783"/>
<evidence type="ECO:0000256" key="5">
    <source>
        <dbReference type="ARBA" id="ARBA00023054"/>
    </source>
</evidence>
<feature type="coiled-coil region" evidence="7">
    <location>
        <begin position="511"/>
        <end position="605"/>
    </location>
</feature>
<dbReference type="RefSeq" id="XP_021009032.1">
    <property type="nucleotide sequence ID" value="XM_021153373.1"/>
</dbReference>
<keyword evidence="3" id="KW-0963">Cytoplasm</keyword>
<comment type="similarity">
    <text evidence="2">Belongs to the TACC family.</text>
</comment>
<reference evidence="11" key="1">
    <citation type="submission" date="2025-08" db="UniProtKB">
        <authorList>
            <consortium name="RefSeq"/>
        </authorList>
    </citation>
    <scope>IDENTIFICATION</scope>
</reference>
<dbReference type="AlphaFoldDB" id="A0A6P5NZC5"/>
<feature type="domain" description="Transforming acidic coiled-coil-containing protein C-terminal" evidence="9">
    <location>
        <begin position="377"/>
        <end position="573"/>
    </location>
</feature>
<evidence type="ECO:0000313" key="10">
    <source>
        <dbReference type="Proteomes" id="UP000515126"/>
    </source>
</evidence>
<evidence type="ECO:0000256" key="7">
    <source>
        <dbReference type="SAM" id="Coils"/>
    </source>
</evidence>
<dbReference type="GO" id="GO:0005813">
    <property type="term" value="C:centrosome"/>
    <property type="evidence" value="ECO:0007669"/>
    <property type="project" value="UniProtKB-SubCell"/>
</dbReference>
<dbReference type="FunFam" id="1.20.5.1700:FF:000001">
    <property type="entry name" value="Transforming acidic coiled-coil-containing protein 1 isoform 2"/>
    <property type="match status" value="1"/>
</dbReference>
<feature type="compositionally biased region" description="Polar residues" evidence="8">
    <location>
        <begin position="47"/>
        <end position="69"/>
    </location>
</feature>
<evidence type="ECO:0000256" key="2">
    <source>
        <dbReference type="ARBA" id="ARBA00009423"/>
    </source>
</evidence>
<dbReference type="InterPro" id="IPR039915">
    <property type="entry name" value="TACC"/>
</dbReference>
<dbReference type="Proteomes" id="UP000515126">
    <property type="component" value="Chromosome X"/>
</dbReference>
<protein>
    <submittedName>
        <fullName evidence="11">Transforming acidic coiled-coil-containing protein 1-like</fullName>
    </submittedName>
</protein>
<dbReference type="GO" id="GO:0021987">
    <property type="term" value="P:cerebral cortex development"/>
    <property type="evidence" value="ECO:0007669"/>
    <property type="project" value="UniProtKB-ARBA"/>
</dbReference>
<evidence type="ECO:0000256" key="1">
    <source>
        <dbReference type="ARBA" id="ARBA00004300"/>
    </source>
</evidence>
<keyword evidence="10" id="KW-1185">Reference proteome</keyword>
<keyword evidence="5 7" id="KW-0175">Coiled coil</keyword>
<keyword evidence="4" id="KW-0597">Phosphoprotein</keyword>
<feature type="region of interest" description="Disordered" evidence="8">
    <location>
        <begin position="177"/>
        <end position="284"/>
    </location>
</feature>
<dbReference type="GO" id="GO:0032886">
    <property type="term" value="P:regulation of microtubule-based process"/>
    <property type="evidence" value="ECO:0007669"/>
    <property type="project" value="UniProtKB-ARBA"/>
</dbReference>
<evidence type="ECO:0000256" key="4">
    <source>
        <dbReference type="ARBA" id="ARBA00022553"/>
    </source>
</evidence>
<name>A0A6P5NZC5_MUSCR</name>
<evidence type="ECO:0000259" key="9">
    <source>
        <dbReference type="Pfam" id="PF05010"/>
    </source>
</evidence>
<dbReference type="GO" id="GO:0019904">
    <property type="term" value="F:protein domain specific binding"/>
    <property type="evidence" value="ECO:0007669"/>
    <property type="project" value="UniProtKB-ARBA"/>
</dbReference>
<dbReference type="GO" id="GO:0022027">
    <property type="term" value="P:interkinetic nuclear migration"/>
    <property type="evidence" value="ECO:0007669"/>
    <property type="project" value="UniProtKB-ARBA"/>
</dbReference>
<dbReference type="Pfam" id="PF05010">
    <property type="entry name" value="TACC_C"/>
    <property type="match status" value="1"/>
</dbReference>
<evidence type="ECO:0000256" key="6">
    <source>
        <dbReference type="ARBA" id="ARBA00023212"/>
    </source>
</evidence>
<dbReference type="PANTHER" id="PTHR13924:SF12">
    <property type="entry name" value="TRANSFORMING ACIDIC COILED-COIL-CONTAINING PROTEIN 1"/>
    <property type="match status" value="1"/>
</dbReference>
<feature type="compositionally biased region" description="Polar residues" evidence="8">
    <location>
        <begin position="275"/>
        <end position="284"/>
    </location>
</feature>
<proteinExistence type="inferred from homology"/>
<dbReference type="PANTHER" id="PTHR13924">
    <property type="entry name" value="TRANSFORMING ACIDIC COILED-COIL CONTAINING PROTEIN 1/2"/>
    <property type="match status" value="1"/>
</dbReference>
<keyword evidence="6" id="KW-0206">Cytoskeleton</keyword>
<evidence type="ECO:0000313" key="11">
    <source>
        <dbReference type="RefSeq" id="XP_021009032.1"/>
    </source>
</evidence>
<dbReference type="GeneID" id="110286783"/>
<sequence length="610" mass="68127">MFSHWQILLAKQWAKWTCTTTRDSSMGEDEAGGSEDDSEKEKDLLTETKSLSCESDSELNFETTETETPIRSPLRESCDSSWGLAEPEAGPQESLEADEQLVAKVIEKCSPDACSGSSENEAPGVTIDPYLIMYVKDKEEYHVSRMSVVVKPFSRETRYFPDDLAALGIKAGDELDQNVNPSVLRGSRAQRSPLNIKEASGFHSNGTIDSGVELQEGSSDSPLKLEDDFTEDGENVEARSALPKQPGRKPSNKLAPSTQKDGFSKPEDVELSADPTVQDTSLTQTFPKLEDEAAVMSQISDIPNGDGQATDEEKLVSTLCAQKSAGTKVEGIEKEPCQKVEKEELAVHGLLESSSVKAPVSVACGDESPLDEICLREADNTALVTLLREEIITKEIEANIWKKKYEESREEVLEMRKIVTEYEKTISQMIENQQSTSKSCQKAFQQLNMEKEQALADLSSVETSLSGLFRRYENLKGVLEGFKKNEEALKHCAENYLARIKLEEQRYQILKVYAKEKLDRANEEIAQIRSKAQAESDALHAGLLKEQRKVESLERALKKKNQEAEELTKICEEEQRKVESLGRALEKKNQEAEELTKICEELIAKLDKTY</sequence>
<dbReference type="InterPro" id="IPR007707">
    <property type="entry name" value="TACC_C"/>
</dbReference>
<dbReference type="Gene3D" id="1.20.5.1700">
    <property type="match status" value="2"/>
</dbReference>
<dbReference type="GO" id="GO:0007052">
    <property type="term" value="P:mitotic spindle organization"/>
    <property type="evidence" value="ECO:0007669"/>
    <property type="project" value="InterPro"/>
</dbReference>
<feature type="compositionally biased region" description="Acidic residues" evidence="8">
    <location>
        <begin position="26"/>
        <end position="38"/>
    </location>
</feature>
<feature type="region of interest" description="Disordered" evidence="8">
    <location>
        <begin position="20"/>
        <end position="95"/>
    </location>
</feature>
<dbReference type="GO" id="GO:0005737">
    <property type="term" value="C:cytoplasm"/>
    <property type="evidence" value="ECO:0007669"/>
    <property type="project" value="TreeGrafter"/>
</dbReference>
<accession>A0A6P5NZC5</accession>
<gene>
    <name evidence="11" type="primary">LOC110286783</name>
</gene>
<organism evidence="10 11">
    <name type="scientific">Mus caroli</name>
    <name type="common">Ryukyu mouse</name>
    <name type="synonym">Ricefield mouse</name>
    <dbReference type="NCBI Taxonomy" id="10089"/>
    <lineage>
        <taxon>Eukaryota</taxon>
        <taxon>Metazoa</taxon>
        <taxon>Chordata</taxon>
        <taxon>Craniata</taxon>
        <taxon>Vertebrata</taxon>
        <taxon>Euteleostomi</taxon>
        <taxon>Mammalia</taxon>
        <taxon>Eutheria</taxon>
        <taxon>Euarchontoglires</taxon>
        <taxon>Glires</taxon>
        <taxon>Rodentia</taxon>
        <taxon>Myomorpha</taxon>
        <taxon>Muroidea</taxon>
        <taxon>Muridae</taxon>
        <taxon>Murinae</taxon>
        <taxon>Mus</taxon>
        <taxon>Mus</taxon>
    </lineage>
</organism>